<sequence length="233" mass="26209">MCTSFIKMADNGYFIGMNFDNNGLKYSFDTKKKDWFIVSVDTGKTKSPSFGVHKSGIFFNNLSVESNGKGEYRRAKGVVHTTKLISGIIDGNVQVDALEDFLKQTEIVNVPGWSTHNMICGTMGNTWIIEPGRGYLYNPLKQGEFQIMTNVSVKDIKEAGAEMHCSRYMIGSELLSENKPMTVSRAFEILNAVKQCSGQWNTDISMVYDSAGAVVYYCEKQNFADIYEYHLKE</sequence>
<dbReference type="EMBL" id="CP002109">
    <property type="protein sequence ID" value="ADL05043.1"/>
    <property type="molecule type" value="Genomic_DNA"/>
</dbReference>
<keyword evidence="2" id="KW-1185">Reference proteome</keyword>
<organism evidence="1 2">
    <name type="scientific">Lacrimispora saccharolytica (strain ATCC 35040 / DSM 2544 / NRCC 2533 / WM1)</name>
    <name type="common">Clostridium saccharolyticum</name>
    <dbReference type="NCBI Taxonomy" id="610130"/>
    <lineage>
        <taxon>Bacteria</taxon>
        <taxon>Bacillati</taxon>
        <taxon>Bacillota</taxon>
        <taxon>Clostridia</taxon>
        <taxon>Lachnospirales</taxon>
        <taxon>Lachnospiraceae</taxon>
        <taxon>Lacrimispora</taxon>
    </lineage>
</organism>
<accession>D9R4H3</accession>
<dbReference type="RefSeq" id="WP_013273129.1">
    <property type="nucleotide sequence ID" value="NC_014376.1"/>
</dbReference>
<evidence type="ECO:0000313" key="1">
    <source>
        <dbReference type="EMBL" id="ADL05043.1"/>
    </source>
</evidence>
<dbReference type="OrthoDB" id="1651163at2"/>
<dbReference type="PaxDb" id="610130-Closa_2474"/>
<evidence type="ECO:0000313" key="2">
    <source>
        <dbReference type="Proteomes" id="UP000001662"/>
    </source>
</evidence>
<dbReference type="Proteomes" id="UP000001662">
    <property type="component" value="Chromosome"/>
</dbReference>
<dbReference type="HOGENOM" id="CLU_1188308_0_0_9"/>
<dbReference type="STRING" id="610130.Closa_2474"/>
<gene>
    <name evidence="1" type="ordered locus">Closa_2474</name>
</gene>
<name>D9R4H3_LACSW</name>
<protein>
    <recommendedName>
        <fullName evidence="3">Choloylglycine hydrolase</fullName>
    </recommendedName>
</protein>
<dbReference type="KEGG" id="csh:Closa_2474"/>
<dbReference type="AlphaFoldDB" id="D9R4H3"/>
<dbReference type="eggNOG" id="ENOG5033Q4Z">
    <property type="taxonomic scope" value="Bacteria"/>
</dbReference>
<proteinExistence type="predicted"/>
<reference evidence="1" key="1">
    <citation type="submission" date="2010-07" db="EMBL/GenBank/DDBJ databases">
        <title>Complete sequence of Clostridium saccharolyticum WM1.</title>
        <authorList>
            <consortium name="US DOE Joint Genome Institute"/>
            <person name="Lucas S."/>
            <person name="Copeland A."/>
            <person name="Lapidus A."/>
            <person name="Cheng J.-F."/>
            <person name="Bruce D."/>
            <person name="Goodwin L."/>
            <person name="Pitluck S."/>
            <person name="Chertkov O."/>
            <person name="Detter J.C."/>
            <person name="Han C."/>
            <person name="Tapia R."/>
            <person name="Land M."/>
            <person name="Hauser L."/>
            <person name="Chang Y.-J."/>
            <person name="Jeffries C."/>
            <person name="Kyrpides N."/>
            <person name="Ivanova N."/>
            <person name="Mikhailova N."/>
            <person name="Mouttaki H."/>
            <person name="Lin L."/>
            <person name="Zhou J."/>
            <person name="Hemme C.L."/>
            <person name="Woyke T."/>
        </authorList>
    </citation>
    <scope>NUCLEOTIDE SEQUENCE [LARGE SCALE GENOMIC DNA]</scope>
    <source>
        <strain evidence="1">WM1</strain>
    </source>
</reference>
<dbReference type="Gene3D" id="3.60.60.10">
    <property type="entry name" value="Penicillin V Acylase, Chain A"/>
    <property type="match status" value="1"/>
</dbReference>
<evidence type="ECO:0008006" key="3">
    <source>
        <dbReference type="Google" id="ProtNLM"/>
    </source>
</evidence>